<feature type="domain" description="C2H2-type" evidence="6">
    <location>
        <begin position="191"/>
        <end position="215"/>
    </location>
</feature>
<name>A0A8E5MKC4_USTVR</name>
<evidence type="ECO:0000313" key="8">
    <source>
        <dbReference type="Proteomes" id="UP000027002"/>
    </source>
</evidence>
<dbReference type="InterPro" id="IPR036236">
    <property type="entry name" value="Znf_C2H2_sf"/>
</dbReference>
<dbReference type="GO" id="GO:0000977">
    <property type="term" value="F:RNA polymerase II transcription regulatory region sequence-specific DNA binding"/>
    <property type="evidence" value="ECO:0007669"/>
    <property type="project" value="TreeGrafter"/>
</dbReference>
<evidence type="ECO:0000256" key="4">
    <source>
        <dbReference type="ARBA" id="ARBA00022833"/>
    </source>
</evidence>
<dbReference type="PROSITE" id="PS00028">
    <property type="entry name" value="ZINC_FINGER_C2H2_1"/>
    <property type="match status" value="4"/>
</dbReference>
<dbReference type="InterPro" id="IPR013087">
    <property type="entry name" value="Znf_C2H2_type"/>
</dbReference>
<dbReference type="AlphaFoldDB" id="A0A8E5MKC4"/>
<dbReference type="Pfam" id="PF12874">
    <property type="entry name" value="zf-met"/>
    <property type="match status" value="1"/>
</dbReference>
<dbReference type="KEGG" id="uvi:66068526"/>
<proteinExistence type="predicted"/>
<dbReference type="PROSITE" id="PS50157">
    <property type="entry name" value="ZINC_FINGER_C2H2_2"/>
    <property type="match status" value="3"/>
</dbReference>
<feature type="domain" description="C2H2-type" evidence="6">
    <location>
        <begin position="87"/>
        <end position="116"/>
    </location>
</feature>
<evidence type="ECO:0000256" key="1">
    <source>
        <dbReference type="ARBA" id="ARBA00022723"/>
    </source>
</evidence>
<keyword evidence="4" id="KW-0862">Zinc</keyword>
<reference evidence="7" key="1">
    <citation type="submission" date="2020-03" db="EMBL/GenBank/DDBJ databases">
        <title>A mixture of massive structural variations and highly conserved coding sequences in Ustilaginoidea virens genome.</title>
        <authorList>
            <person name="Zhang K."/>
            <person name="Zhao Z."/>
            <person name="Zhang Z."/>
            <person name="Li Y."/>
            <person name="Hsiang T."/>
            <person name="Sun W."/>
        </authorList>
    </citation>
    <scope>NUCLEOTIDE SEQUENCE</scope>
    <source>
        <strain evidence="7">UV-8b</strain>
    </source>
</reference>
<dbReference type="Gene3D" id="3.30.160.60">
    <property type="entry name" value="Classic Zinc Finger"/>
    <property type="match status" value="3"/>
</dbReference>
<evidence type="ECO:0000259" key="6">
    <source>
        <dbReference type="PROSITE" id="PS50157"/>
    </source>
</evidence>
<evidence type="ECO:0000256" key="2">
    <source>
        <dbReference type="ARBA" id="ARBA00022737"/>
    </source>
</evidence>
<evidence type="ECO:0000256" key="5">
    <source>
        <dbReference type="PROSITE-ProRule" id="PRU00042"/>
    </source>
</evidence>
<gene>
    <name evidence="7" type="ORF">UV8b_07749</name>
</gene>
<keyword evidence="8" id="KW-1185">Reference proteome</keyword>
<dbReference type="PANTHER" id="PTHR24409">
    <property type="entry name" value="ZINC FINGER PROTEIN 142"/>
    <property type="match status" value="1"/>
</dbReference>
<feature type="domain" description="C2H2-type" evidence="6">
    <location>
        <begin position="2"/>
        <end position="31"/>
    </location>
</feature>
<keyword evidence="1" id="KW-0479">Metal-binding</keyword>
<dbReference type="RefSeq" id="XP_043001181.1">
    <property type="nucleotide sequence ID" value="XM_043145246.1"/>
</dbReference>
<dbReference type="GO" id="GO:0000981">
    <property type="term" value="F:DNA-binding transcription factor activity, RNA polymerase II-specific"/>
    <property type="evidence" value="ECO:0007669"/>
    <property type="project" value="TreeGrafter"/>
</dbReference>
<dbReference type="GO" id="GO:0008270">
    <property type="term" value="F:zinc ion binding"/>
    <property type="evidence" value="ECO:0007669"/>
    <property type="project" value="UniProtKB-KW"/>
</dbReference>
<keyword evidence="2" id="KW-0677">Repeat</keyword>
<accession>A0A8E5MKC4</accession>
<sequence>MYECETCTREFYTSRSCSQHMNDTGHWAARYDCDTCSKVFLSRRAADQHMDATDHWAPQHPCETCSLVFRSEEDAERHMDQKGHYEHYCRPCRRSFSSANALKMHLNSSTHRGKKVGCPFCGGRYTSASGLGHHLETASCPNAPQLNRETIFRLIRERDPGGLITNKLIGWKEDRLGPYEATDHAYNGDSWECYICHRTFSTSNGLNQHLNSPTHKQKIYHCPNKRGGCAKQFVSLAGLFNHLESEECSFMRFEAVQSRVDNLVNGRGMIAF</sequence>
<organism evidence="7 8">
    <name type="scientific">Ustilaginoidea virens</name>
    <name type="common">Rice false smut fungus</name>
    <name type="synonym">Villosiclava virens</name>
    <dbReference type="NCBI Taxonomy" id="1159556"/>
    <lineage>
        <taxon>Eukaryota</taxon>
        <taxon>Fungi</taxon>
        <taxon>Dikarya</taxon>
        <taxon>Ascomycota</taxon>
        <taxon>Pezizomycotina</taxon>
        <taxon>Sordariomycetes</taxon>
        <taxon>Hypocreomycetidae</taxon>
        <taxon>Hypocreales</taxon>
        <taxon>Clavicipitaceae</taxon>
        <taxon>Ustilaginoidea</taxon>
    </lineage>
</organism>
<dbReference type="InterPro" id="IPR022755">
    <property type="entry name" value="Znf_C2H2_jaz"/>
</dbReference>
<dbReference type="GeneID" id="66068526"/>
<evidence type="ECO:0000256" key="3">
    <source>
        <dbReference type="ARBA" id="ARBA00022771"/>
    </source>
</evidence>
<dbReference type="Proteomes" id="UP000027002">
    <property type="component" value="Chromosome 7"/>
</dbReference>
<evidence type="ECO:0000313" key="7">
    <source>
        <dbReference type="EMBL" id="QUC23508.1"/>
    </source>
</evidence>
<dbReference type="GO" id="GO:0005634">
    <property type="term" value="C:nucleus"/>
    <property type="evidence" value="ECO:0007669"/>
    <property type="project" value="TreeGrafter"/>
</dbReference>
<dbReference type="OrthoDB" id="6077919at2759"/>
<keyword evidence="3 5" id="KW-0863">Zinc-finger</keyword>
<dbReference type="PANTHER" id="PTHR24409:SF424">
    <property type="entry name" value="ZINC FINGER PROTEIN INDRA"/>
    <property type="match status" value="1"/>
</dbReference>
<dbReference type="SUPFAM" id="SSF57667">
    <property type="entry name" value="beta-beta-alpha zinc fingers"/>
    <property type="match status" value="3"/>
</dbReference>
<dbReference type="Pfam" id="PF12171">
    <property type="entry name" value="zf-C2H2_jaz"/>
    <property type="match status" value="1"/>
</dbReference>
<dbReference type="EMBL" id="CP072759">
    <property type="protein sequence ID" value="QUC23508.1"/>
    <property type="molecule type" value="Genomic_DNA"/>
</dbReference>
<protein>
    <recommendedName>
        <fullName evidence="6">C2H2-type domain-containing protein</fullName>
    </recommendedName>
</protein>
<dbReference type="SMART" id="SM00355">
    <property type="entry name" value="ZnF_C2H2"/>
    <property type="match status" value="5"/>
</dbReference>